<evidence type="ECO:0000256" key="1">
    <source>
        <dbReference type="ARBA" id="ARBA00009884"/>
    </source>
</evidence>
<dbReference type="Gene3D" id="3.40.50.2060">
    <property type="match status" value="1"/>
</dbReference>
<gene>
    <name evidence="3" type="ORF">M0812_02565</name>
    <name evidence="4" type="ORF">M0813_23656</name>
</gene>
<dbReference type="Proteomes" id="UP001146793">
    <property type="component" value="Unassembled WGS sequence"/>
</dbReference>
<dbReference type="Pfam" id="PF00995">
    <property type="entry name" value="Sec1"/>
    <property type="match status" value="1"/>
</dbReference>
<accession>A0AAV7YR37</accession>
<comment type="similarity">
    <text evidence="1">Belongs to the STXBP/unc-18/SEC1 family.</text>
</comment>
<proteinExistence type="inferred from homology"/>
<dbReference type="InterPro" id="IPR036045">
    <property type="entry name" value="Sec1-like_sf"/>
</dbReference>
<keyword evidence="6" id="KW-1185">Reference proteome</keyword>
<dbReference type="EMBL" id="JANTQA010000048">
    <property type="protein sequence ID" value="KAJ3430890.1"/>
    <property type="molecule type" value="Genomic_DNA"/>
</dbReference>
<dbReference type="InterPro" id="IPR043127">
    <property type="entry name" value="Sec-1-like_dom3a"/>
</dbReference>
<dbReference type="AlphaFoldDB" id="A0AAV7YR37"/>
<reference evidence="3" key="2">
    <citation type="submission" date="2022-08" db="EMBL/GenBank/DDBJ databases">
        <title>Novel sulphate-reducing endosymbionts in the free-living metamonad Anaeramoeba.</title>
        <authorList>
            <person name="Jerlstrom-Hultqvist J."/>
            <person name="Cepicka I."/>
            <person name="Gallot-Lavallee L."/>
            <person name="Salas-Leiva D."/>
            <person name="Curtis B.A."/>
            <person name="Zahonova K."/>
            <person name="Pipaliya S."/>
            <person name="Dacks J."/>
            <person name="Roger A.J."/>
        </authorList>
    </citation>
    <scope>NUCLEOTIDE SEQUENCE</scope>
    <source>
        <strain evidence="3">Busselton2</strain>
    </source>
</reference>
<protein>
    <submittedName>
        <fullName evidence="3">Vacuolar protein sorting-associated protein 33a</fullName>
    </submittedName>
</protein>
<dbReference type="Gene3D" id="1.25.40.850">
    <property type="match status" value="1"/>
</dbReference>
<evidence type="ECO:0000313" key="6">
    <source>
        <dbReference type="Proteomes" id="UP001150062"/>
    </source>
</evidence>
<dbReference type="GO" id="GO:0016192">
    <property type="term" value="P:vesicle-mediated transport"/>
    <property type="evidence" value="ECO:0007669"/>
    <property type="project" value="InterPro"/>
</dbReference>
<reference evidence="4" key="1">
    <citation type="submission" date="2022-08" db="EMBL/GenBank/DDBJ databases">
        <title>Novel sulfate-reducing endosymbionts in the free-living metamonad Anaeramoeba.</title>
        <authorList>
            <person name="Jerlstrom-Hultqvist J."/>
            <person name="Cepicka I."/>
            <person name="Gallot-Lavallee L."/>
            <person name="Salas-Leiva D."/>
            <person name="Curtis B.A."/>
            <person name="Zahonova K."/>
            <person name="Pipaliya S."/>
            <person name="Dacks J."/>
            <person name="Roger A.J."/>
        </authorList>
    </citation>
    <scope>NUCLEOTIDE SEQUENCE</scope>
    <source>
        <strain evidence="4">Schooner1</strain>
    </source>
</reference>
<feature type="compositionally biased region" description="Basic and acidic residues" evidence="2">
    <location>
        <begin position="112"/>
        <end position="121"/>
    </location>
</feature>
<dbReference type="InterPro" id="IPR043155">
    <property type="entry name" value="VPS33_dom3b"/>
</dbReference>
<dbReference type="InterPro" id="IPR043154">
    <property type="entry name" value="Sec-1-like_dom1"/>
</dbReference>
<dbReference type="InterPro" id="IPR027482">
    <property type="entry name" value="Sec1-like_dom2"/>
</dbReference>
<dbReference type="InterPro" id="IPR001619">
    <property type="entry name" value="Sec1-like"/>
</dbReference>
<sequence>MSLQINLDNLSSVPNLKLFRDFQTKELLNILSSINAPKGLVLDPALANPLTLIVDVRTLKKYAVDQLFLLSSKPFDTSLTHIVYLVRPTMSNMKKIAKHIHHSEKINSSVTETRRSNREEQGNETNQKRQRTNYVFLVPRITTLCRKLLEYSGVLGSVILDEYHLDLIPYDEDVLSLAYSKSFREFLKGDTSSLFYISRALHKLQSFVGQAPRLRYYGTRSKSIVEILRRLRRQDRREESSQQQSENSSSSSVIKPQIAEILLIDRHFDLISPLVHQLSYEGMLDELYGITDTVLELDPKILNKPRTGKKERIPLNSNDLLFAEIRDLNQSQIGPYLSRKAREIMGGYDERKNLKTIREFRNFTGKLGKLQKEHSSLSTHLSIAEAINKYAMEDQLFHRLMNSQLTVLTECEPCYDFLEELIYQEAPIETVLRLLCLHSLALNGIKSKKLDFFRKEIIQTYGFQHIITLNNLEKLGMIKKSEGRSKRSYTNWKKQLNLIDHEFTKNNGIHSVHSGYAPISIKLIQALYENSKKDYNEFIQTYFQDSYGIYTQSSKNLNEDLQESEQQNRNEKDIVLVFFIGGVTYSEISALRILNQSENLNVRFIVGTTDITNGDKIIKACSKKTSEK</sequence>
<dbReference type="SUPFAM" id="SSF56815">
    <property type="entry name" value="Sec1/munc18-like (SM) proteins"/>
    <property type="match status" value="1"/>
</dbReference>
<dbReference type="Gene3D" id="3.90.830.10">
    <property type="entry name" value="Syntaxin Binding Protein 1, Chain A, domain 2"/>
    <property type="match status" value="1"/>
</dbReference>
<name>A0AAV7YR37_9EUKA</name>
<evidence type="ECO:0000313" key="5">
    <source>
        <dbReference type="Proteomes" id="UP001146793"/>
    </source>
</evidence>
<feature type="region of interest" description="Disordered" evidence="2">
    <location>
        <begin position="105"/>
        <end position="128"/>
    </location>
</feature>
<organism evidence="3 5">
    <name type="scientific">Anaeramoeba flamelloides</name>
    <dbReference type="NCBI Taxonomy" id="1746091"/>
    <lineage>
        <taxon>Eukaryota</taxon>
        <taxon>Metamonada</taxon>
        <taxon>Anaeramoebidae</taxon>
        <taxon>Anaeramoeba</taxon>
    </lineage>
</organism>
<dbReference type="EMBL" id="JAOAOG010000197">
    <property type="protein sequence ID" value="KAJ6241007.1"/>
    <property type="molecule type" value="Genomic_DNA"/>
</dbReference>
<dbReference type="Proteomes" id="UP001150062">
    <property type="component" value="Unassembled WGS sequence"/>
</dbReference>
<evidence type="ECO:0000313" key="3">
    <source>
        <dbReference type="EMBL" id="KAJ3430890.1"/>
    </source>
</evidence>
<comment type="caution">
    <text evidence="3">The sequence shown here is derived from an EMBL/GenBank/DDBJ whole genome shotgun (WGS) entry which is preliminary data.</text>
</comment>
<evidence type="ECO:0000256" key="2">
    <source>
        <dbReference type="SAM" id="MobiDB-lite"/>
    </source>
</evidence>
<dbReference type="PANTHER" id="PTHR11679">
    <property type="entry name" value="VESICLE PROTEIN SORTING-ASSOCIATED"/>
    <property type="match status" value="1"/>
</dbReference>
<dbReference type="Gene3D" id="3.40.50.1910">
    <property type="match status" value="1"/>
</dbReference>
<evidence type="ECO:0000313" key="4">
    <source>
        <dbReference type="EMBL" id="KAJ6241007.1"/>
    </source>
</evidence>